<dbReference type="Pfam" id="PF12706">
    <property type="entry name" value="Lactamase_B_2"/>
    <property type="match status" value="1"/>
</dbReference>
<organism evidence="4 5">
    <name type="scientific">Rufibacter quisquiliarum</name>
    <dbReference type="NCBI Taxonomy" id="1549639"/>
    <lineage>
        <taxon>Bacteria</taxon>
        <taxon>Pseudomonadati</taxon>
        <taxon>Bacteroidota</taxon>
        <taxon>Cytophagia</taxon>
        <taxon>Cytophagales</taxon>
        <taxon>Hymenobacteraceae</taxon>
        <taxon>Rufibacter</taxon>
    </lineage>
</organism>
<dbReference type="AlphaFoldDB" id="A0A839GF93"/>
<dbReference type="Proteomes" id="UP000563094">
    <property type="component" value="Unassembled WGS sequence"/>
</dbReference>
<dbReference type="RefSeq" id="WP_182512790.1">
    <property type="nucleotide sequence ID" value="NZ_JACJIQ010000006.1"/>
</dbReference>
<dbReference type="CDD" id="cd16295">
    <property type="entry name" value="TTHA0252-CPSF-like_MBL-fold"/>
    <property type="match status" value="1"/>
</dbReference>
<dbReference type="InterPro" id="IPR036866">
    <property type="entry name" value="RibonucZ/Hydroxyglut_hydro"/>
</dbReference>
<evidence type="ECO:0000256" key="1">
    <source>
        <dbReference type="ARBA" id="ARBA00022801"/>
    </source>
</evidence>
<dbReference type="GO" id="GO:0004521">
    <property type="term" value="F:RNA endonuclease activity"/>
    <property type="evidence" value="ECO:0007669"/>
    <property type="project" value="TreeGrafter"/>
</dbReference>
<dbReference type="InterPro" id="IPR011108">
    <property type="entry name" value="RMMBL"/>
</dbReference>
<dbReference type="InterPro" id="IPR022712">
    <property type="entry name" value="Beta_Casp"/>
</dbReference>
<dbReference type="Gene3D" id="3.40.50.10890">
    <property type="match status" value="1"/>
</dbReference>
<protein>
    <submittedName>
        <fullName evidence="4">Metallo-beta-lactamase family protein</fullName>
    </submittedName>
</protein>
<dbReference type="SUPFAM" id="SSF56281">
    <property type="entry name" value="Metallo-hydrolase/oxidoreductase"/>
    <property type="match status" value="1"/>
</dbReference>
<reference evidence="4 5" key="1">
    <citation type="submission" date="2020-08" db="EMBL/GenBank/DDBJ databases">
        <title>Genomic Encyclopedia of Type Strains, Phase IV (KMG-IV): sequencing the most valuable type-strain genomes for metagenomic binning, comparative biology and taxonomic classification.</title>
        <authorList>
            <person name="Goeker M."/>
        </authorList>
    </citation>
    <scope>NUCLEOTIDE SEQUENCE [LARGE SCALE GENOMIC DNA]</scope>
    <source>
        <strain evidence="4 5">DSM 29854</strain>
    </source>
</reference>
<dbReference type="InterPro" id="IPR050698">
    <property type="entry name" value="MBL"/>
</dbReference>
<dbReference type="PANTHER" id="PTHR11203:SF37">
    <property type="entry name" value="INTEGRATOR COMPLEX SUBUNIT 11"/>
    <property type="match status" value="1"/>
</dbReference>
<accession>A0A839GF93</accession>
<dbReference type="EMBL" id="JACJIQ010000006">
    <property type="protein sequence ID" value="MBA9077180.1"/>
    <property type="molecule type" value="Genomic_DNA"/>
</dbReference>
<evidence type="ECO:0000259" key="2">
    <source>
        <dbReference type="SMART" id="SM00849"/>
    </source>
</evidence>
<keyword evidence="1" id="KW-0378">Hydrolase</keyword>
<comment type="caution">
    <text evidence="4">The sequence shown here is derived from an EMBL/GenBank/DDBJ whole genome shotgun (WGS) entry which is preliminary data.</text>
</comment>
<proteinExistence type="predicted"/>
<keyword evidence="5" id="KW-1185">Reference proteome</keyword>
<dbReference type="SMART" id="SM01027">
    <property type="entry name" value="Beta-Casp"/>
    <property type="match status" value="1"/>
</dbReference>
<dbReference type="InterPro" id="IPR001279">
    <property type="entry name" value="Metallo-B-lactamas"/>
</dbReference>
<dbReference type="GO" id="GO:0016787">
    <property type="term" value="F:hydrolase activity"/>
    <property type="evidence" value="ECO:0007669"/>
    <property type="project" value="UniProtKB-KW"/>
</dbReference>
<dbReference type="Pfam" id="PF10996">
    <property type="entry name" value="Beta-Casp"/>
    <property type="match status" value="1"/>
</dbReference>
<evidence type="ECO:0000313" key="4">
    <source>
        <dbReference type="EMBL" id="MBA9077180.1"/>
    </source>
</evidence>
<sequence length="462" mass="51861">MKNQLSLSFLGAAGTVTGSKYLLSACGKNILIDCGLYQGKKELRLLNWEEPDFPPQGIDVVLLTHAHLDHTGYLPKLVQLGYRGEIWATAPTLDVAEIILKDTAKIQEEEAKQANEQGYSKHHPAVPFYGLKDVEKTIRAFRMKPQDKWIPLGDQLRCRFRYNGHLLGACFLELDVAGKRLVFSSDVGRPKDVLLFSPHKPEKADILLLESTYGDRLHPTESTKERLREVITNTLAKKGTLLIPSFAVERAQALMYLLWQLKMEHALPSIPVILDTPMGADVLKVFYQSQSWHKLTAQDCLQMCEDIRIVTSFRETWEIIDRKEPKIVIAGSGMLTGGRILTYLTQYLENPATTILLAGYQAEGTRGRQLEDGAKELKIYGKTYAVKADVCSLEGLSGHADQQELLDWLSELQTAPEQIFLVHGEPDAAAGLQKKIRETLGWECAIPQRNEQFVTTLPQPVE</sequence>
<dbReference type="PANTHER" id="PTHR11203">
    <property type="entry name" value="CLEAVAGE AND POLYADENYLATION SPECIFICITY FACTOR FAMILY MEMBER"/>
    <property type="match status" value="1"/>
</dbReference>
<evidence type="ECO:0000313" key="5">
    <source>
        <dbReference type="Proteomes" id="UP000563094"/>
    </source>
</evidence>
<feature type="domain" description="Metallo-beta-lactamase" evidence="2">
    <location>
        <begin position="17"/>
        <end position="246"/>
    </location>
</feature>
<name>A0A839GF93_9BACT</name>
<evidence type="ECO:0000259" key="3">
    <source>
        <dbReference type="SMART" id="SM01027"/>
    </source>
</evidence>
<dbReference type="SMART" id="SM00849">
    <property type="entry name" value="Lactamase_B"/>
    <property type="match status" value="1"/>
</dbReference>
<feature type="domain" description="Beta-Casp" evidence="3">
    <location>
        <begin position="251"/>
        <end position="370"/>
    </location>
</feature>
<gene>
    <name evidence="4" type="ORF">FHS90_001891</name>
</gene>
<dbReference type="Gene3D" id="3.60.15.10">
    <property type="entry name" value="Ribonuclease Z/Hydroxyacylglutathione hydrolase-like"/>
    <property type="match status" value="1"/>
</dbReference>
<dbReference type="Pfam" id="PF07521">
    <property type="entry name" value="RMMBL"/>
    <property type="match status" value="1"/>
</dbReference>